<comment type="caution">
    <text evidence="1">The sequence shown here is derived from an EMBL/GenBank/DDBJ whole genome shotgun (WGS) entry which is preliminary data.</text>
</comment>
<proteinExistence type="predicted"/>
<dbReference type="RefSeq" id="WP_166156307.1">
    <property type="nucleotide sequence ID" value="NZ_JAAOIW010000022.1"/>
</dbReference>
<organism evidence="1 2">
    <name type="scientific">Paenibacillus agricola</name>
    <dbReference type="NCBI Taxonomy" id="2716264"/>
    <lineage>
        <taxon>Bacteria</taxon>
        <taxon>Bacillati</taxon>
        <taxon>Bacillota</taxon>
        <taxon>Bacilli</taxon>
        <taxon>Bacillales</taxon>
        <taxon>Paenibacillaceae</taxon>
        <taxon>Paenibacillus</taxon>
    </lineage>
</organism>
<protein>
    <recommendedName>
        <fullName evidence="3">HNH endonuclease</fullName>
    </recommendedName>
</protein>
<evidence type="ECO:0000313" key="2">
    <source>
        <dbReference type="Proteomes" id="UP001165962"/>
    </source>
</evidence>
<dbReference type="EMBL" id="JAAOIW010000022">
    <property type="protein sequence ID" value="NHN34756.1"/>
    <property type="molecule type" value="Genomic_DNA"/>
</dbReference>
<gene>
    <name evidence="1" type="ORF">G9U52_33960</name>
</gene>
<name>A0ABX0JHL7_9BACL</name>
<reference evidence="1" key="1">
    <citation type="submission" date="2020-03" db="EMBL/GenBank/DDBJ databases">
        <title>Draft sequencing of Paenibacilllus sp. S3N08.</title>
        <authorList>
            <person name="Kim D.-U."/>
        </authorList>
    </citation>
    <scope>NUCLEOTIDE SEQUENCE</scope>
    <source>
        <strain evidence="1">S3N08</strain>
    </source>
</reference>
<dbReference type="Proteomes" id="UP001165962">
    <property type="component" value="Unassembled WGS sequence"/>
</dbReference>
<accession>A0ABX0JHL7</accession>
<evidence type="ECO:0008006" key="3">
    <source>
        <dbReference type="Google" id="ProtNLM"/>
    </source>
</evidence>
<keyword evidence="2" id="KW-1185">Reference proteome</keyword>
<sequence length="245" mass="27383">MAEVRIEELAEGSGKSRNKYFRIHGPKGFIKVAITYAYKHGVIQYHVDGYDAGNGWIENVRGLQEVMRDAIGWTFTHRGKWAESLYTKEGNPPPKVTIEEDDHGKTVTFDGPTDRVTFSKRTTRAEQQQLRDLLFKGKESVACAICARSFPPGMMITAHIKKRSLASESDRLDDNIVVPMCKAGCDALFELGWIGVEDGNVISLRAQPSTSSVEELITSVKGRACAYYRGSAIVYFQWHAAHHKS</sequence>
<evidence type="ECO:0000313" key="1">
    <source>
        <dbReference type="EMBL" id="NHN34756.1"/>
    </source>
</evidence>